<evidence type="ECO:0000256" key="7">
    <source>
        <dbReference type="ARBA" id="ARBA00023136"/>
    </source>
</evidence>
<evidence type="ECO:0000313" key="11">
    <source>
        <dbReference type="Proteomes" id="UP000250166"/>
    </source>
</evidence>
<name>A0A2X3BGZ5_9HELI</name>
<accession>A0A2X3BGZ5</accession>
<dbReference type="AlphaFoldDB" id="A0A2X3BGZ5"/>
<dbReference type="GO" id="GO:0016020">
    <property type="term" value="C:membrane"/>
    <property type="evidence" value="ECO:0007669"/>
    <property type="project" value="UniProtKB-SubCell"/>
</dbReference>
<dbReference type="GO" id="GO:0015297">
    <property type="term" value="F:antiporter activity"/>
    <property type="evidence" value="ECO:0007669"/>
    <property type="project" value="UniProtKB-KW"/>
</dbReference>
<feature type="transmembrane region" description="Helical" evidence="8">
    <location>
        <begin position="55"/>
        <end position="75"/>
    </location>
</feature>
<feature type="transmembrane region" description="Helical" evidence="8">
    <location>
        <begin position="143"/>
        <end position="166"/>
    </location>
</feature>
<proteinExistence type="predicted"/>
<dbReference type="Pfam" id="PF00999">
    <property type="entry name" value="Na_H_Exchanger"/>
    <property type="match status" value="1"/>
</dbReference>
<dbReference type="RefSeq" id="WP_112058803.1">
    <property type="nucleotide sequence ID" value="NZ_UAWL01000006.1"/>
</dbReference>
<evidence type="ECO:0000256" key="5">
    <source>
        <dbReference type="ARBA" id="ARBA00022989"/>
    </source>
</evidence>
<evidence type="ECO:0000259" key="9">
    <source>
        <dbReference type="Pfam" id="PF00999"/>
    </source>
</evidence>
<keyword evidence="3" id="KW-0050">Antiport</keyword>
<evidence type="ECO:0000256" key="8">
    <source>
        <dbReference type="SAM" id="Phobius"/>
    </source>
</evidence>
<keyword evidence="2" id="KW-0813">Transport</keyword>
<evidence type="ECO:0000256" key="4">
    <source>
        <dbReference type="ARBA" id="ARBA00022692"/>
    </source>
</evidence>
<protein>
    <submittedName>
        <fullName evidence="10">Na+/H+ antiporter</fullName>
    </submittedName>
</protein>
<feature type="transmembrane region" description="Helical" evidence="8">
    <location>
        <begin position="178"/>
        <end position="199"/>
    </location>
</feature>
<feature type="transmembrane region" description="Helical" evidence="8">
    <location>
        <begin position="364"/>
        <end position="387"/>
    </location>
</feature>
<keyword evidence="6" id="KW-0406">Ion transport</keyword>
<dbReference type="Gene3D" id="1.20.1530.20">
    <property type="match status" value="1"/>
</dbReference>
<evidence type="ECO:0000256" key="3">
    <source>
        <dbReference type="ARBA" id="ARBA00022449"/>
    </source>
</evidence>
<feature type="transmembrane region" description="Helical" evidence="8">
    <location>
        <begin position="220"/>
        <end position="236"/>
    </location>
</feature>
<feature type="transmembrane region" description="Helical" evidence="8">
    <location>
        <begin position="6"/>
        <end position="24"/>
    </location>
</feature>
<feature type="transmembrane region" description="Helical" evidence="8">
    <location>
        <begin position="31"/>
        <end position="49"/>
    </location>
</feature>
<evidence type="ECO:0000256" key="6">
    <source>
        <dbReference type="ARBA" id="ARBA00023065"/>
    </source>
</evidence>
<dbReference type="InterPro" id="IPR038770">
    <property type="entry name" value="Na+/solute_symporter_sf"/>
</dbReference>
<dbReference type="PANTHER" id="PTHR43562:SF1">
    <property type="entry name" value="NA(+)_H(+) ANTIPORTER YJBQ-RELATED"/>
    <property type="match status" value="1"/>
</dbReference>
<evidence type="ECO:0000313" key="10">
    <source>
        <dbReference type="EMBL" id="SQB99044.1"/>
    </source>
</evidence>
<comment type="subcellular location">
    <subcellularLocation>
        <location evidence="1">Membrane</location>
        <topology evidence="1">Multi-pass membrane protein</topology>
    </subcellularLocation>
</comment>
<gene>
    <name evidence="10" type="ORF">NCTC13102_01518</name>
</gene>
<evidence type="ECO:0000256" key="2">
    <source>
        <dbReference type="ARBA" id="ARBA00022448"/>
    </source>
</evidence>
<dbReference type="GO" id="GO:1902600">
    <property type="term" value="P:proton transmembrane transport"/>
    <property type="evidence" value="ECO:0007669"/>
    <property type="project" value="InterPro"/>
</dbReference>
<feature type="transmembrane region" description="Helical" evidence="8">
    <location>
        <begin position="332"/>
        <end position="352"/>
    </location>
</feature>
<evidence type="ECO:0000256" key="1">
    <source>
        <dbReference type="ARBA" id="ARBA00004141"/>
    </source>
</evidence>
<keyword evidence="5 8" id="KW-1133">Transmembrane helix</keyword>
<keyword evidence="7 8" id="KW-0472">Membrane</keyword>
<keyword evidence="4 8" id="KW-0812">Transmembrane</keyword>
<dbReference type="PANTHER" id="PTHR43562">
    <property type="entry name" value="NAPA-TYPE SODIUM/HYDROGEN ANTIPORTER"/>
    <property type="match status" value="1"/>
</dbReference>
<dbReference type="InterPro" id="IPR006153">
    <property type="entry name" value="Cation/H_exchanger_TM"/>
</dbReference>
<feature type="transmembrane region" description="Helical" evidence="8">
    <location>
        <begin position="270"/>
        <end position="291"/>
    </location>
</feature>
<feature type="domain" description="Cation/H+ exchanger transmembrane" evidence="9">
    <location>
        <begin position="18"/>
        <end position="384"/>
    </location>
</feature>
<feature type="transmembrane region" description="Helical" evidence="8">
    <location>
        <begin position="114"/>
        <end position="131"/>
    </location>
</feature>
<sequence>MEEVLLQTFLNFSVIAIFIALAPLISKASRIPIVVVEMCLGCFGIYFGWFSQSEVLSVMAKIGFLFLMFLCGMEVDLRGFVRLGRKFIKNVIIYLVVLYGISISVVLVLHLDKIFIAAFPVMSLGMIMTLIKDYGKDKQWLELALRVGVVGEIVSIAVLTLISGFYHYGNSLQLYQNLLILFIFIMGIIGIFWVFKILFWWFPQLKLFIMPYDDISNQDIRFVMMLFILLISVVLFLDLEAALGAFLAGMIVAIFFSYKHELVHKLNDVGFGFFVPLFFIYVGSTLDFALILQNPRFALYGLYIAFGMIVIRLCAAHIAFRKYFQHTKDVTLFALSDSMPLTFLVATAKIAYDWSAITKDVYYSFILAAMIEGIVFSIAIKLLWTFWKPKIKVESEKNI</sequence>
<reference evidence="10 11" key="1">
    <citation type="submission" date="2018-06" db="EMBL/GenBank/DDBJ databases">
        <authorList>
            <consortium name="Pathogen Informatics"/>
            <person name="Doyle S."/>
        </authorList>
    </citation>
    <scope>NUCLEOTIDE SEQUENCE [LARGE SCALE GENOMIC DNA]</scope>
    <source>
        <strain evidence="10 11">NCTC13102</strain>
    </source>
</reference>
<dbReference type="Proteomes" id="UP000250166">
    <property type="component" value="Unassembled WGS sequence"/>
</dbReference>
<dbReference type="EMBL" id="UAWL01000006">
    <property type="protein sequence ID" value="SQB99044.1"/>
    <property type="molecule type" value="Genomic_DNA"/>
</dbReference>
<organism evidence="10 11">
    <name type="scientific">Helicobacter fennelliae</name>
    <dbReference type="NCBI Taxonomy" id="215"/>
    <lineage>
        <taxon>Bacteria</taxon>
        <taxon>Pseudomonadati</taxon>
        <taxon>Campylobacterota</taxon>
        <taxon>Epsilonproteobacteria</taxon>
        <taxon>Campylobacterales</taxon>
        <taxon>Helicobacteraceae</taxon>
        <taxon>Helicobacter</taxon>
    </lineage>
</organism>
<feature type="transmembrane region" description="Helical" evidence="8">
    <location>
        <begin position="87"/>
        <end position="108"/>
    </location>
</feature>
<feature type="transmembrane region" description="Helical" evidence="8">
    <location>
        <begin position="297"/>
        <end position="320"/>
    </location>
</feature>